<evidence type="ECO:0000256" key="2">
    <source>
        <dbReference type="ARBA" id="ARBA00010447"/>
    </source>
</evidence>
<dbReference type="EC" id="2.8.1.7" evidence="3"/>
<accession>C8VWX3</accession>
<dbReference type="PANTHER" id="PTHR43586:SF4">
    <property type="entry name" value="ISOPENICILLIN N EPIMERASE"/>
    <property type="match status" value="1"/>
</dbReference>
<dbReference type="Proteomes" id="UP000002217">
    <property type="component" value="Chromosome"/>
</dbReference>
<comment type="cofactor">
    <cofactor evidence="1">
        <name>pyridoxal 5'-phosphate</name>
        <dbReference type="ChEBI" id="CHEBI:597326"/>
    </cofactor>
</comment>
<dbReference type="STRING" id="485916.Dtox_1692"/>
<dbReference type="GO" id="GO:0006534">
    <property type="term" value="P:cysteine metabolic process"/>
    <property type="evidence" value="ECO:0007669"/>
    <property type="project" value="InterPro"/>
</dbReference>
<dbReference type="AlphaFoldDB" id="C8VWX3"/>
<dbReference type="SUPFAM" id="SSF53383">
    <property type="entry name" value="PLP-dependent transferases"/>
    <property type="match status" value="1"/>
</dbReference>
<keyword evidence="5" id="KW-0663">Pyridoxal phosphate</keyword>
<evidence type="ECO:0000256" key="4">
    <source>
        <dbReference type="ARBA" id="ARBA00022679"/>
    </source>
</evidence>
<dbReference type="RefSeq" id="WP_015757260.1">
    <property type="nucleotide sequence ID" value="NC_013216.1"/>
</dbReference>
<dbReference type="InterPro" id="IPR015422">
    <property type="entry name" value="PyrdxlP-dep_Trfase_small"/>
</dbReference>
<name>C8VWX3_DESAS</name>
<comment type="catalytic activity">
    <reaction evidence="6">
        <text>(sulfur carrier)-H + L-cysteine = (sulfur carrier)-SH + L-alanine</text>
        <dbReference type="Rhea" id="RHEA:43892"/>
        <dbReference type="Rhea" id="RHEA-COMP:14737"/>
        <dbReference type="Rhea" id="RHEA-COMP:14739"/>
        <dbReference type="ChEBI" id="CHEBI:29917"/>
        <dbReference type="ChEBI" id="CHEBI:35235"/>
        <dbReference type="ChEBI" id="CHEBI:57972"/>
        <dbReference type="ChEBI" id="CHEBI:64428"/>
        <dbReference type="EC" id="2.8.1.7"/>
    </reaction>
</comment>
<dbReference type="Gene3D" id="3.90.1150.10">
    <property type="entry name" value="Aspartate Aminotransferase, domain 1"/>
    <property type="match status" value="1"/>
</dbReference>
<keyword evidence="9" id="KW-1185">Reference proteome</keyword>
<evidence type="ECO:0000259" key="7">
    <source>
        <dbReference type="Pfam" id="PF00266"/>
    </source>
</evidence>
<dbReference type="InterPro" id="IPR016454">
    <property type="entry name" value="Cysteine_dSase"/>
</dbReference>
<dbReference type="PIRSF" id="PIRSF005572">
    <property type="entry name" value="NifS"/>
    <property type="match status" value="1"/>
</dbReference>
<evidence type="ECO:0000313" key="8">
    <source>
        <dbReference type="EMBL" id="ACV62549.1"/>
    </source>
</evidence>
<evidence type="ECO:0000256" key="6">
    <source>
        <dbReference type="ARBA" id="ARBA00050776"/>
    </source>
</evidence>
<dbReference type="Pfam" id="PF00266">
    <property type="entry name" value="Aminotran_5"/>
    <property type="match status" value="1"/>
</dbReference>
<protein>
    <recommendedName>
        <fullName evidence="3">cysteine desulfurase</fullName>
        <ecNumber evidence="3">2.8.1.7</ecNumber>
    </recommendedName>
</protein>
<sequence>MIYFDSAATSWPKPDAVWQAMEYCLKQVGANPGRSGYRMALEANSIVNETRQLLAGLFNIDKWEQVTFGLNATEALNLAIKGLLRPGEHVITSSMEHNSVSRPLYYLAGQGVEVSKVPCDSETGIISVEAISSAVKSNTRAIVLTHASNVTGTLMPVKEVGELARDKGLIFIVDAAQTAGVFDIDVQEMGIDLLAFPGHKSLLGPTGTGGLYVKEGIKLTPLKHGGTGKLSEVPEQPEVMPDRYESGTVNSFGIAGLGAALKYIQREGMQKIREHELNLTGQFLQGACNLKSLRIYGLKDTAGRAPVVSFNFEGYDTQEAADILHKTFNIACRVGAHCAPDAHKTLGTLEKKLIRFSFSHFNTAAEVSYALNCLEDIIAGKAKKT</sequence>
<dbReference type="GO" id="GO:0031071">
    <property type="term" value="F:cysteine desulfurase activity"/>
    <property type="evidence" value="ECO:0007669"/>
    <property type="project" value="UniProtKB-EC"/>
</dbReference>
<dbReference type="InterPro" id="IPR010970">
    <property type="entry name" value="Cys_dSase_SufS"/>
</dbReference>
<dbReference type="HOGENOM" id="CLU_003433_2_4_9"/>
<dbReference type="OrthoDB" id="9804366at2"/>
<dbReference type="InterPro" id="IPR015421">
    <property type="entry name" value="PyrdxlP-dep_Trfase_major"/>
</dbReference>
<keyword evidence="4" id="KW-0808">Transferase</keyword>
<reference evidence="8 9" key="1">
    <citation type="journal article" date="2009" name="Stand. Genomic Sci.">
        <title>Complete genome sequence of Desulfotomaculum acetoxidans type strain (5575).</title>
        <authorList>
            <person name="Spring S."/>
            <person name="Lapidus A."/>
            <person name="Schroder M."/>
            <person name="Gleim D."/>
            <person name="Sims D."/>
            <person name="Meincke L."/>
            <person name="Glavina Del Rio T."/>
            <person name="Tice H."/>
            <person name="Copeland A."/>
            <person name="Cheng J.F."/>
            <person name="Lucas S."/>
            <person name="Chen F."/>
            <person name="Nolan M."/>
            <person name="Bruce D."/>
            <person name="Goodwin L."/>
            <person name="Pitluck S."/>
            <person name="Ivanova N."/>
            <person name="Mavromatis K."/>
            <person name="Mikhailova N."/>
            <person name="Pati A."/>
            <person name="Chen A."/>
            <person name="Palaniappan K."/>
            <person name="Land M."/>
            <person name="Hauser L."/>
            <person name="Chang Y.J."/>
            <person name="Jeffries C.D."/>
            <person name="Chain P."/>
            <person name="Saunders E."/>
            <person name="Brettin T."/>
            <person name="Detter J.C."/>
            <person name="Goker M."/>
            <person name="Bristow J."/>
            <person name="Eisen J.A."/>
            <person name="Markowitz V."/>
            <person name="Hugenholtz P."/>
            <person name="Kyrpides N.C."/>
            <person name="Klenk H.P."/>
            <person name="Han C."/>
        </authorList>
    </citation>
    <scope>NUCLEOTIDE SEQUENCE [LARGE SCALE GENOMIC DNA]</scope>
    <source>
        <strain evidence="9">ATCC 49208 / DSM 771 / VKM B-1644</strain>
    </source>
</reference>
<comment type="similarity">
    <text evidence="2">Belongs to the class-V pyridoxal-phosphate-dependent aminotransferase family. Csd subfamily.</text>
</comment>
<dbReference type="GO" id="GO:0030170">
    <property type="term" value="F:pyridoxal phosphate binding"/>
    <property type="evidence" value="ECO:0007669"/>
    <property type="project" value="InterPro"/>
</dbReference>
<organism evidence="8 9">
    <name type="scientific">Desulfofarcimen acetoxidans (strain ATCC 49208 / DSM 771 / KCTC 5769 / VKM B-1644 / 5575)</name>
    <name type="common">Desulfotomaculum acetoxidans</name>
    <dbReference type="NCBI Taxonomy" id="485916"/>
    <lineage>
        <taxon>Bacteria</taxon>
        <taxon>Bacillati</taxon>
        <taxon>Bacillota</taxon>
        <taxon>Clostridia</taxon>
        <taxon>Eubacteriales</taxon>
        <taxon>Peptococcaceae</taxon>
        <taxon>Desulfofarcimen</taxon>
    </lineage>
</organism>
<dbReference type="NCBIfam" id="TIGR01977">
    <property type="entry name" value="am_tr_V_EF2568"/>
    <property type="match status" value="1"/>
</dbReference>
<dbReference type="eggNOG" id="COG0520">
    <property type="taxonomic scope" value="Bacteria"/>
</dbReference>
<dbReference type="InterPro" id="IPR015424">
    <property type="entry name" value="PyrdxlP-dep_Trfase"/>
</dbReference>
<dbReference type="InterPro" id="IPR010969">
    <property type="entry name" value="Cys_dSase-rel_unknwn_funct"/>
</dbReference>
<dbReference type="CDD" id="cd06453">
    <property type="entry name" value="SufS_like"/>
    <property type="match status" value="1"/>
</dbReference>
<proteinExistence type="inferred from homology"/>
<gene>
    <name evidence="8" type="ordered locus">Dtox_1692</name>
</gene>
<evidence type="ECO:0000256" key="3">
    <source>
        <dbReference type="ARBA" id="ARBA00012239"/>
    </source>
</evidence>
<feature type="domain" description="Aminotransferase class V" evidence="7">
    <location>
        <begin position="2"/>
        <end position="368"/>
    </location>
</feature>
<dbReference type="KEGG" id="dae:Dtox_1692"/>
<dbReference type="InterPro" id="IPR000192">
    <property type="entry name" value="Aminotrans_V_dom"/>
</dbReference>
<evidence type="ECO:0000313" key="9">
    <source>
        <dbReference type="Proteomes" id="UP000002217"/>
    </source>
</evidence>
<evidence type="ECO:0000256" key="1">
    <source>
        <dbReference type="ARBA" id="ARBA00001933"/>
    </source>
</evidence>
<evidence type="ECO:0000256" key="5">
    <source>
        <dbReference type="ARBA" id="ARBA00022898"/>
    </source>
</evidence>
<dbReference type="Gene3D" id="3.40.640.10">
    <property type="entry name" value="Type I PLP-dependent aspartate aminotransferase-like (Major domain)"/>
    <property type="match status" value="1"/>
</dbReference>
<dbReference type="PANTHER" id="PTHR43586">
    <property type="entry name" value="CYSTEINE DESULFURASE"/>
    <property type="match status" value="1"/>
</dbReference>
<dbReference type="EMBL" id="CP001720">
    <property type="protein sequence ID" value="ACV62549.1"/>
    <property type="molecule type" value="Genomic_DNA"/>
</dbReference>